<dbReference type="InterPro" id="IPR035094">
    <property type="entry name" value="EgtD"/>
</dbReference>
<name>A0A0D9AHS7_STUST</name>
<feature type="domain" description="Histidine-specific methyltransferase SAM-dependent" evidence="3">
    <location>
        <begin position="20"/>
        <end position="318"/>
    </location>
</feature>
<organism evidence="4 5">
    <name type="scientific">Stutzerimonas stutzeri</name>
    <name type="common">Pseudomonas stutzeri</name>
    <dbReference type="NCBI Taxonomy" id="316"/>
    <lineage>
        <taxon>Bacteria</taxon>
        <taxon>Pseudomonadati</taxon>
        <taxon>Pseudomonadota</taxon>
        <taxon>Gammaproteobacteria</taxon>
        <taxon>Pseudomonadales</taxon>
        <taxon>Pseudomonadaceae</taxon>
        <taxon>Stutzerimonas</taxon>
    </lineage>
</organism>
<keyword evidence="1 4" id="KW-0489">Methyltransferase</keyword>
<keyword evidence="2 4" id="KW-0808">Transferase</keyword>
<dbReference type="EMBL" id="JYHV01000029">
    <property type="protein sequence ID" value="KJH80605.1"/>
    <property type="molecule type" value="Genomic_DNA"/>
</dbReference>
<dbReference type="PANTHER" id="PTHR43397:SF1">
    <property type="entry name" value="ERGOTHIONEINE BIOSYNTHESIS PROTEIN 1"/>
    <property type="match status" value="1"/>
</dbReference>
<gene>
    <name evidence="4" type="ORF">UF78_16215</name>
</gene>
<dbReference type="NCBIfam" id="TIGR03438">
    <property type="entry name" value="egtD_ergothio"/>
    <property type="match status" value="1"/>
</dbReference>
<dbReference type="RefSeq" id="WP_045163227.1">
    <property type="nucleotide sequence ID" value="NZ_JYHV01000029.1"/>
</dbReference>
<dbReference type="InterPro" id="IPR019257">
    <property type="entry name" value="MeTrfase_dom"/>
</dbReference>
<evidence type="ECO:0000313" key="4">
    <source>
        <dbReference type="EMBL" id="KJH80605.1"/>
    </source>
</evidence>
<dbReference type="PATRIC" id="fig|316.101.peg.4015"/>
<accession>A0A0D9AHS7</accession>
<dbReference type="PIRSF" id="PIRSF018005">
    <property type="entry name" value="UCP018005"/>
    <property type="match status" value="1"/>
</dbReference>
<dbReference type="OrthoDB" id="5289726at2"/>
<evidence type="ECO:0000313" key="5">
    <source>
        <dbReference type="Proteomes" id="UP000032487"/>
    </source>
</evidence>
<dbReference type="Proteomes" id="UP000032487">
    <property type="component" value="Unassembled WGS sequence"/>
</dbReference>
<dbReference type="Gene3D" id="3.40.50.150">
    <property type="entry name" value="Vaccinia Virus protein VP39"/>
    <property type="match status" value="1"/>
</dbReference>
<comment type="caution">
    <text evidence="4">The sequence shown here is derived from an EMBL/GenBank/DDBJ whole genome shotgun (WGS) entry which is preliminary data.</text>
</comment>
<dbReference type="InterPro" id="IPR051128">
    <property type="entry name" value="EgtD_Methyltrsf_superfamily"/>
</dbReference>
<dbReference type="GO" id="GO:0032259">
    <property type="term" value="P:methylation"/>
    <property type="evidence" value="ECO:0007669"/>
    <property type="project" value="UniProtKB-KW"/>
</dbReference>
<dbReference type="InterPro" id="IPR029063">
    <property type="entry name" value="SAM-dependent_MTases_sf"/>
</dbReference>
<dbReference type="PANTHER" id="PTHR43397">
    <property type="entry name" value="ERGOTHIONEINE BIOSYNTHESIS PROTEIN 1"/>
    <property type="match status" value="1"/>
</dbReference>
<dbReference type="InterPro" id="IPR017804">
    <property type="entry name" value="MeTrfase_EgtD-like"/>
</dbReference>
<evidence type="ECO:0000259" key="3">
    <source>
        <dbReference type="Pfam" id="PF10017"/>
    </source>
</evidence>
<dbReference type="Pfam" id="PF10017">
    <property type="entry name" value="Methyltransf_33"/>
    <property type="match status" value="1"/>
</dbReference>
<sequence length="321" mass="36105">MALAVHFHDQTQPAHDTSLRDEALAGFAAAPKRISPKFFYDRRGSELFEQICLQPEYYVTRTEEKILADAANDILEIAGPQTDLIELGSGASRKVRLLLEGLRPVSYLGIDISEDFLLTSTQRLAADYPWLEVHAACADFSDELKLPDDFKLHHPLVFFPGSSIGNFTPLEARKLLGHLHEILPPGGGVLIGVDLVKDRDVLEAAYNDRAHVTAAFNLNVLQRIRQELDSDIDPSRFTHRAFFNEQDSRIEMHLVSREAQDVTIEGQRFHFDAGESLHTENSYKYTLGSFADLANSAGFDCSGQWTDSRDLFSVHYLQCRQ</sequence>
<dbReference type="AlphaFoldDB" id="A0A0D9AHS7"/>
<dbReference type="GO" id="GO:0008168">
    <property type="term" value="F:methyltransferase activity"/>
    <property type="evidence" value="ECO:0007669"/>
    <property type="project" value="UniProtKB-KW"/>
</dbReference>
<evidence type="ECO:0000256" key="1">
    <source>
        <dbReference type="ARBA" id="ARBA00022603"/>
    </source>
</evidence>
<evidence type="ECO:0000256" key="2">
    <source>
        <dbReference type="ARBA" id="ARBA00022679"/>
    </source>
</evidence>
<proteinExistence type="predicted"/>
<protein>
    <submittedName>
        <fullName evidence="4">Methyltransferase</fullName>
    </submittedName>
</protein>
<dbReference type="SUPFAM" id="SSF53335">
    <property type="entry name" value="S-adenosyl-L-methionine-dependent methyltransferases"/>
    <property type="match status" value="1"/>
</dbReference>
<reference evidence="4 5" key="1">
    <citation type="submission" date="2015-02" db="EMBL/GenBank/DDBJ databases">
        <title>Draft genome sequence of Pseudomonas stutzeri NT0128 isolated from wheat (Triticum turgidum) rhizosphere.</title>
        <authorList>
            <person name="Tovi N."/>
            <person name="Frenk S."/>
            <person name="Hadar Y."/>
            <person name="Minz D."/>
        </authorList>
    </citation>
    <scope>NUCLEOTIDE SEQUENCE [LARGE SCALE GENOMIC DNA]</scope>
    <source>
        <strain evidence="4 5">NT0128</strain>
    </source>
</reference>